<dbReference type="PROSITE" id="PS50043">
    <property type="entry name" value="HTH_LUXR_2"/>
    <property type="match status" value="1"/>
</dbReference>
<dbReference type="PROSITE" id="PS50110">
    <property type="entry name" value="RESPONSE_REGULATORY"/>
    <property type="match status" value="1"/>
</dbReference>
<sequence length="209" mass="23199">MSKIKIIVADDHQLFREGIIALLAKNDSLDIIGEAASANELFELMDKSVPHVVLMDISMPETNGLDAIKVAKDKYPECKFIVLTMHAEGQYVVKAVRNGAFGYLIKNADENELIAAIEAVALGKKYFNSEISQLMIGNMALEGESHKKLSDREMEVLELVSEGRTTKEIADQLFVSARTVDTHRVNMMKKLSVQNTAELIKKAAHLKLI</sequence>
<feature type="domain" description="HTH luxR-type" evidence="4">
    <location>
        <begin position="142"/>
        <end position="207"/>
    </location>
</feature>
<dbReference type="EMBL" id="FWYF01000001">
    <property type="protein sequence ID" value="SMD32551.1"/>
    <property type="molecule type" value="Genomic_DNA"/>
</dbReference>
<evidence type="ECO:0000259" key="4">
    <source>
        <dbReference type="PROSITE" id="PS50043"/>
    </source>
</evidence>
<dbReference type="STRING" id="692418.SAMN04488029_0898"/>
<feature type="modified residue" description="4-aspartylphosphate" evidence="3">
    <location>
        <position position="56"/>
    </location>
</feature>
<dbReference type="Pfam" id="PF00072">
    <property type="entry name" value="Response_reg"/>
    <property type="match status" value="1"/>
</dbReference>
<dbReference type="GO" id="GO:0003677">
    <property type="term" value="F:DNA binding"/>
    <property type="evidence" value="ECO:0007669"/>
    <property type="project" value="UniProtKB-KW"/>
</dbReference>
<gene>
    <name evidence="6" type="ORF">SAMN04488029_0898</name>
</gene>
<proteinExistence type="predicted"/>
<dbReference type="SUPFAM" id="SSF52172">
    <property type="entry name" value="CheY-like"/>
    <property type="match status" value="1"/>
</dbReference>
<evidence type="ECO:0000256" key="1">
    <source>
        <dbReference type="ARBA" id="ARBA00022553"/>
    </source>
</evidence>
<evidence type="ECO:0000256" key="3">
    <source>
        <dbReference type="PROSITE-ProRule" id="PRU00169"/>
    </source>
</evidence>
<dbReference type="GO" id="GO:0000160">
    <property type="term" value="P:phosphorelay signal transduction system"/>
    <property type="evidence" value="ECO:0007669"/>
    <property type="project" value="InterPro"/>
</dbReference>
<protein>
    <submittedName>
        <fullName evidence="6">Two component transcriptional regulator, LuxR family</fullName>
    </submittedName>
</protein>
<keyword evidence="7" id="KW-1185">Reference proteome</keyword>
<dbReference type="InterPro" id="IPR058245">
    <property type="entry name" value="NreC/VraR/RcsB-like_REC"/>
</dbReference>
<dbReference type="PROSITE" id="PS00622">
    <property type="entry name" value="HTH_LUXR_1"/>
    <property type="match status" value="1"/>
</dbReference>
<dbReference type="CDD" id="cd06170">
    <property type="entry name" value="LuxR_C_like"/>
    <property type="match status" value="1"/>
</dbReference>
<dbReference type="SUPFAM" id="SSF46894">
    <property type="entry name" value="C-terminal effector domain of the bipartite response regulators"/>
    <property type="match status" value="1"/>
</dbReference>
<dbReference type="CDD" id="cd17535">
    <property type="entry name" value="REC_NarL-like"/>
    <property type="match status" value="1"/>
</dbReference>
<keyword evidence="1 3" id="KW-0597">Phosphoprotein</keyword>
<dbReference type="InterPro" id="IPR039420">
    <property type="entry name" value="WalR-like"/>
</dbReference>
<dbReference type="PRINTS" id="PR00038">
    <property type="entry name" value="HTHLUXR"/>
</dbReference>
<evidence type="ECO:0000313" key="7">
    <source>
        <dbReference type="Proteomes" id="UP000192472"/>
    </source>
</evidence>
<dbReference type="RefSeq" id="WP_084371205.1">
    <property type="nucleotide sequence ID" value="NZ_FWYF01000001.1"/>
</dbReference>
<dbReference type="PANTHER" id="PTHR43214">
    <property type="entry name" value="TWO-COMPONENT RESPONSE REGULATOR"/>
    <property type="match status" value="1"/>
</dbReference>
<dbReference type="PANTHER" id="PTHR43214:SF43">
    <property type="entry name" value="TWO-COMPONENT RESPONSE REGULATOR"/>
    <property type="match status" value="1"/>
</dbReference>
<dbReference type="Proteomes" id="UP000192472">
    <property type="component" value="Unassembled WGS sequence"/>
</dbReference>
<evidence type="ECO:0000313" key="6">
    <source>
        <dbReference type="EMBL" id="SMD32551.1"/>
    </source>
</evidence>
<dbReference type="InterPro" id="IPR000792">
    <property type="entry name" value="Tscrpt_reg_LuxR_C"/>
</dbReference>
<dbReference type="InterPro" id="IPR016032">
    <property type="entry name" value="Sig_transdc_resp-reg_C-effctor"/>
</dbReference>
<dbReference type="SMART" id="SM00421">
    <property type="entry name" value="HTH_LUXR"/>
    <property type="match status" value="1"/>
</dbReference>
<dbReference type="GO" id="GO:0006355">
    <property type="term" value="P:regulation of DNA-templated transcription"/>
    <property type="evidence" value="ECO:0007669"/>
    <property type="project" value="InterPro"/>
</dbReference>
<organism evidence="6 7">
    <name type="scientific">Reichenbachiella faecimaris</name>
    <dbReference type="NCBI Taxonomy" id="692418"/>
    <lineage>
        <taxon>Bacteria</taxon>
        <taxon>Pseudomonadati</taxon>
        <taxon>Bacteroidota</taxon>
        <taxon>Cytophagia</taxon>
        <taxon>Cytophagales</taxon>
        <taxon>Reichenbachiellaceae</taxon>
        <taxon>Reichenbachiella</taxon>
    </lineage>
</organism>
<evidence type="ECO:0000256" key="2">
    <source>
        <dbReference type="ARBA" id="ARBA00023125"/>
    </source>
</evidence>
<dbReference type="AlphaFoldDB" id="A0A1W2G7H1"/>
<keyword evidence="2" id="KW-0238">DNA-binding</keyword>
<evidence type="ECO:0000259" key="5">
    <source>
        <dbReference type="PROSITE" id="PS50110"/>
    </source>
</evidence>
<dbReference type="OrthoDB" id="9797341at2"/>
<feature type="domain" description="Response regulatory" evidence="5">
    <location>
        <begin position="5"/>
        <end position="121"/>
    </location>
</feature>
<name>A0A1W2G7H1_REIFA</name>
<dbReference type="Gene3D" id="3.40.50.2300">
    <property type="match status" value="1"/>
</dbReference>
<dbReference type="SMART" id="SM00448">
    <property type="entry name" value="REC"/>
    <property type="match status" value="1"/>
</dbReference>
<dbReference type="InterPro" id="IPR011006">
    <property type="entry name" value="CheY-like_superfamily"/>
</dbReference>
<dbReference type="InterPro" id="IPR001789">
    <property type="entry name" value="Sig_transdc_resp-reg_receiver"/>
</dbReference>
<accession>A0A1W2G7H1</accession>
<dbReference type="Pfam" id="PF00196">
    <property type="entry name" value="GerE"/>
    <property type="match status" value="1"/>
</dbReference>
<reference evidence="6 7" key="1">
    <citation type="submission" date="2017-04" db="EMBL/GenBank/DDBJ databases">
        <authorList>
            <person name="Afonso C.L."/>
            <person name="Miller P.J."/>
            <person name="Scott M.A."/>
            <person name="Spackman E."/>
            <person name="Goraichik I."/>
            <person name="Dimitrov K.M."/>
            <person name="Suarez D.L."/>
            <person name="Swayne D.E."/>
        </authorList>
    </citation>
    <scope>NUCLEOTIDE SEQUENCE [LARGE SCALE GENOMIC DNA]</scope>
    <source>
        <strain evidence="6 7">DSM 26133</strain>
    </source>
</reference>